<comment type="caution">
    <text evidence="1">The sequence shown here is derived from an EMBL/GenBank/DDBJ whole genome shotgun (WGS) entry which is preliminary data.</text>
</comment>
<name>A0ACB5ST07_AMBMO</name>
<gene>
    <name evidence="1" type="ORF">Amon02_000085500</name>
</gene>
<organism evidence="1 2">
    <name type="scientific">Ambrosiozyma monospora</name>
    <name type="common">Yeast</name>
    <name type="synonym">Endomycopsis monosporus</name>
    <dbReference type="NCBI Taxonomy" id="43982"/>
    <lineage>
        <taxon>Eukaryota</taxon>
        <taxon>Fungi</taxon>
        <taxon>Dikarya</taxon>
        <taxon>Ascomycota</taxon>
        <taxon>Saccharomycotina</taxon>
        <taxon>Pichiomycetes</taxon>
        <taxon>Pichiales</taxon>
        <taxon>Pichiaceae</taxon>
        <taxon>Ambrosiozyma</taxon>
    </lineage>
</organism>
<keyword evidence="2" id="KW-1185">Reference proteome</keyword>
<protein>
    <submittedName>
        <fullName evidence="1">Unnamed protein product</fullName>
    </submittedName>
</protein>
<dbReference type="EMBL" id="BSXS01000348">
    <property type="protein sequence ID" value="GME72118.1"/>
    <property type="molecule type" value="Genomic_DNA"/>
</dbReference>
<evidence type="ECO:0000313" key="2">
    <source>
        <dbReference type="Proteomes" id="UP001165064"/>
    </source>
</evidence>
<accession>A0ACB5ST07</accession>
<dbReference type="Proteomes" id="UP001165064">
    <property type="component" value="Unassembled WGS sequence"/>
</dbReference>
<sequence length="333" mass="36844">MLSQASNAFSYMSDNHNLDLGNCSAMNSIFDHLPWRTSMTDSIYALYNDLKTQEVGLGDIILKPPEPTYETIITSISSGVASVVDTTYFSYEISFDISVAITVTNSSSSSMEYTPAKTSSEATPLQKVRLTTFFFTSSVNTVPGEVAETKWTTTANLTTDLNMLMTCAGEALIYNFRKNASLYQDLIASVQQQSTDFQLYSFLPSGSSEVVNPMPYLMPHYYNLLFKFPPTYKYSLIDYMGQCYLYQQTESNTFPSSSYIHGGAKMFNALFSFGSSLDVLQFETTGSGIVQESTTLLYPSDIPVIFPTTVSGTGDRLDSIVLTLKTEAVSYLN</sequence>
<reference evidence="1" key="1">
    <citation type="submission" date="2023-04" db="EMBL/GenBank/DDBJ databases">
        <title>Ambrosiozyma monospora NBRC 10751.</title>
        <authorList>
            <person name="Ichikawa N."/>
            <person name="Sato H."/>
            <person name="Tonouchi N."/>
        </authorList>
    </citation>
    <scope>NUCLEOTIDE SEQUENCE</scope>
    <source>
        <strain evidence="1">NBRC 10751</strain>
    </source>
</reference>
<proteinExistence type="predicted"/>
<evidence type="ECO:0000313" key="1">
    <source>
        <dbReference type="EMBL" id="GME72118.1"/>
    </source>
</evidence>